<comment type="caution">
    <text evidence="2">The sequence shown here is derived from an EMBL/GenBank/DDBJ whole genome shotgun (WGS) entry which is preliminary data.</text>
</comment>
<evidence type="ECO:0000256" key="1">
    <source>
        <dbReference type="SAM" id="MobiDB-lite"/>
    </source>
</evidence>
<name>A0AAP0KCF4_9MAGN</name>
<feature type="region of interest" description="Disordered" evidence="1">
    <location>
        <begin position="1"/>
        <end position="22"/>
    </location>
</feature>
<reference evidence="2 3" key="1">
    <citation type="submission" date="2024-01" db="EMBL/GenBank/DDBJ databases">
        <title>Genome assemblies of Stephania.</title>
        <authorList>
            <person name="Yang L."/>
        </authorList>
    </citation>
    <scope>NUCLEOTIDE SEQUENCE [LARGE SCALE GENOMIC DNA]</scope>
    <source>
        <strain evidence="2">JXDWG</strain>
        <tissue evidence="2">Leaf</tissue>
    </source>
</reference>
<proteinExistence type="predicted"/>
<evidence type="ECO:0000313" key="2">
    <source>
        <dbReference type="EMBL" id="KAK9149103.1"/>
    </source>
</evidence>
<organism evidence="2 3">
    <name type="scientific">Stephania cephalantha</name>
    <dbReference type="NCBI Taxonomy" id="152367"/>
    <lineage>
        <taxon>Eukaryota</taxon>
        <taxon>Viridiplantae</taxon>
        <taxon>Streptophyta</taxon>
        <taxon>Embryophyta</taxon>
        <taxon>Tracheophyta</taxon>
        <taxon>Spermatophyta</taxon>
        <taxon>Magnoliopsida</taxon>
        <taxon>Ranunculales</taxon>
        <taxon>Menispermaceae</taxon>
        <taxon>Menispermoideae</taxon>
        <taxon>Cissampelideae</taxon>
        <taxon>Stephania</taxon>
    </lineage>
</organism>
<keyword evidence="3" id="KW-1185">Reference proteome</keyword>
<feature type="compositionally biased region" description="Polar residues" evidence="1">
    <location>
        <begin position="1"/>
        <end position="12"/>
    </location>
</feature>
<dbReference type="Proteomes" id="UP001419268">
    <property type="component" value="Unassembled WGS sequence"/>
</dbReference>
<dbReference type="AlphaFoldDB" id="A0AAP0KCF4"/>
<protein>
    <submittedName>
        <fullName evidence="2">Uncharacterized protein</fullName>
    </submittedName>
</protein>
<gene>
    <name evidence="2" type="ORF">Scep_007860</name>
</gene>
<dbReference type="EMBL" id="JBBNAG010000003">
    <property type="protein sequence ID" value="KAK9149103.1"/>
    <property type="molecule type" value="Genomic_DNA"/>
</dbReference>
<accession>A0AAP0KCF4</accession>
<evidence type="ECO:0000313" key="3">
    <source>
        <dbReference type="Proteomes" id="UP001419268"/>
    </source>
</evidence>
<sequence>MTTLVYNDSRSASFPRAGDDPDEKLIRRRDRSRTIEERCDVTEARGFENAAAMKHCFIEMGSGDMREERRRAIPRYKWSMSPLATWHIIVPCELTNVPTINVNRCSIGRRMRLLTIQQPLITRGSDDGTILSGDSDLNFLKAIELAARPYDRELEKEATHAGAQRDRGSPTLRGEDLEIEEKQIAEIAADYIETYNIDLDQGWDPQEGCTIQVTRKVERL</sequence>
<feature type="region of interest" description="Disordered" evidence="1">
    <location>
        <begin position="154"/>
        <end position="176"/>
    </location>
</feature>